<dbReference type="FunFam" id="3.40.50.2000:FF:000027">
    <property type="entry name" value="Glycosyltransferase"/>
    <property type="match status" value="1"/>
</dbReference>
<dbReference type="GO" id="GO:0080044">
    <property type="term" value="F:quercetin 7-O-glucosyltransferase activity"/>
    <property type="evidence" value="ECO:0007669"/>
    <property type="project" value="TreeGrafter"/>
</dbReference>
<dbReference type="FunFam" id="3.40.50.2000:FF:000065">
    <property type="entry name" value="Glycosyltransferase"/>
    <property type="match status" value="1"/>
</dbReference>
<dbReference type="CDD" id="cd03784">
    <property type="entry name" value="GT1_Gtf-like"/>
    <property type="match status" value="1"/>
</dbReference>
<evidence type="ECO:0000313" key="7">
    <source>
        <dbReference type="Proteomes" id="UP000327157"/>
    </source>
</evidence>
<dbReference type="PANTHER" id="PTHR11926:SF774">
    <property type="entry name" value="UDP-GLYCOSYLTRANSFERASE 85A1-RELATED"/>
    <property type="match status" value="1"/>
</dbReference>
<evidence type="ECO:0000256" key="1">
    <source>
        <dbReference type="ARBA" id="ARBA00009995"/>
    </source>
</evidence>
<dbReference type="Gene3D" id="3.40.50.2000">
    <property type="entry name" value="Glycogen Phosphorylase B"/>
    <property type="match status" value="2"/>
</dbReference>
<dbReference type="InterPro" id="IPR035595">
    <property type="entry name" value="UDP_glycos_trans_CS"/>
</dbReference>
<dbReference type="PANTHER" id="PTHR11926">
    <property type="entry name" value="GLUCOSYL/GLUCURONOSYL TRANSFERASES"/>
    <property type="match status" value="1"/>
</dbReference>
<keyword evidence="7" id="KW-1185">Reference proteome</keyword>
<evidence type="ECO:0000256" key="2">
    <source>
        <dbReference type="ARBA" id="ARBA00022676"/>
    </source>
</evidence>
<dbReference type="InterPro" id="IPR002213">
    <property type="entry name" value="UDP_glucos_trans"/>
</dbReference>
<dbReference type="GO" id="GO:0080043">
    <property type="term" value="F:quercetin 3-O-glucosyltransferase activity"/>
    <property type="evidence" value="ECO:0007669"/>
    <property type="project" value="TreeGrafter"/>
</dbReference>
<gene>
    <name evidence="6" type="ORF">D8674_033730</name>
</gene>
<reference evidence="7" key="2">
    <citation type="submission" date="2019-10" db="EMBL/GenBank/DDBJ databases">
        <title>A de novo genome assembly of a pear dwarfing rootstock.</title>
        <authorList>
            <person name="Wang F."/>
            <person name="Wang J."/>
            <person name="Li S."/>
            <person name="Zhang Y."/>
            <person name="Fang M."/>
            <person name="Ma L."/>
            <person name="Zhao Y."/>
            <person name="Jiang S."/>
        </authorList>
    </citation>
    <scope>NUCLEOTIDE SEQUENCE [LARGE SCALE GENOMIC DNA]</scope>
</reference>
<proteinExistence type="inferred from homology"/>
<sequence length="471" mass="52314">MDSNGLKEKPHAVCIPFPAQGHITPMLQLAKLLNYKGFHITFVNTEFNHKRLLRSRGPNSLDGLPSFRFETIPDGLPPTDVNATQDISTLCPNSILCQTPPPPPPPPPPVTCIVSDVGMTLTLDAAQELGIPDVMLQTASACGLMCCLQYRPLIEKGFIPLEDASYLDTVLDWIPGMRNIRLGDVPSFLRTKDPNDIMLDVLMVELERAQGRASAIILNTFDALEHDVVDALSTLLPPVYSIGPLNLQLNQIPADNKLNLIGSNLWTEESECLQWLDSKEPNSVVYVNFGSITVMTAEQLTEFAWGLANSNTTFLWVIRPDLVGGDSSLVPAEFFELTKERSVLASWCPQEQVLNHPAIAGFLTHCGWNSTLESLCCGVPMIIWPFFAEQQTNCRFCCKEWGVGMEIEGEVKRDYVEVLVRKLMEGEEGKAMRKKALEWKKLAKEATTGPHGLSFLDLDKIVNQVLLSRRN</sequence>
<dbReference type="Proteomes" id="UP000327157">
    <property type="component" value="Chromosome 8"/>
</dbReference>
<protein>
    <recommendedName>
        <fullName evidence="5">Glycosyltransferase</fullName>
        <ecNumber evidence="5">2.4.1.-</ecNumber>
    </recommendedName>
</protein>
<name>A0A5N5HM83_9ROSA</name>
<dbReference type="PROSITE" id="PS00375">
    <property type="entry name" value="UDPGT"/>
    <property type="match status" value="1"/>
</dbReference>
<accession>A0A5N5HM83</accession>
<dbReference type="Pfam" id="PF00201">
    <property type="entry name" value="UDPGT"/>
    <property type="match status" value="1"/>
</dbReference>
<dbReference type="EMBL" id="SMOL01000148">
    <property type="protein sequence ID" value="KAB2628935.1"/>
    <property type="molecule type" value="Genomic_DNA"/>
</dbReference>
<dbReference type="EC" id="2.4.1.-" evidence="5"/>
<evidence type="ECO:0000256" key="4">
    <source>
        <dbReference type="RuleBase" id="RU003718"/>
    </source>
</evidence>
<evidence type="ECO:0000256" key="3">
    <source>
        <dbReference type="ARBA" id="ARBA00022679"/>
    </source>
</evidence>
<evidence type="ECO:0000313" key="6">
    <source>
        <dbReference type="EMBL" id="KAB2628935.1"/>
    </source>
</evidence>
<keyword evidence="2 4" id="KW-0328">Glycosyltransferase</keyword>
<reference evidence="6 7" key="1">
    <citation type="submission" date="2019-09" db="EMBL/GenBank/DDBJ databases">
        <authorList>
            <person name="Ou C."/>
        </authorList>
    </citation>
    <scope>NUCLEOTIDE SEQUENCE [LARGE SCALE GENOMIC DNA]</scope>
    <source>
        <strain evidence="6">S2</strain>
        <tissue evidence="6">Leaf</tissue>
    </source>
</reference>
<dbReference type="SUPFAM" id="SSF53756">
    <property type="entry name" value="UDP-Glycosyltransferase/glycogen phosphorylase"/>
    <property type="match status" value="1"/>
</dbReference>
<comment type="caution">
    <text evidence="6">The sequence shown here is derived from an EMBL/GenBank/DDBJ whole genome shotgun (WGS) entry which is preliminary data.</text>
</comment>
<dbReference type="AlphaFoldDB" id="A0A5N5HM83"/>
<organism evidence="6 7">
    <name type="scientific">Pyrus ussuriensis x Pyrus communis</name>
    <dbReference type="NCBI Taxonomy" id="2448454"/>
    <lineage>
        <taxon>Eukaryota</taxon>
        <taxon>Viridiplantae</taxon>
        <taxon>Streptophyta</taxon>
        <taxon>Embryophyta</taxon>
        <taxon>Tracheophyta</taxon>
        <taxon>Spermatophyta</taxon>
        <taxon>Magnoliopsida</taxon>
        <taxon>eudicotyledons</taxon>
        <taxon>Gunneridae</taxon>
        <taxon>Pentapetalae</taxon>
        <taxon>rosids</taxon>
        <taxon>fabids</taxon>
        <taxon>Rosales</taxon>
        <taxon>Rosaceae</taxon>
        <taxon>Amygdaloideae</taxon>
        <taxon>Maleae</taxon>
        <taxon>Pyrus</taxon>
    </lineage>
</organism>
<dbReference type="OrthoDB" id="5835829at2759"/>
<evidence type="ECO:0000256" key="5">
    <source>
        <dbReference type="RuleBase" id="RU362057"/>
    </source>
</evidence>
<comment type="similarity">
    <text evidence="1 4">Belongs to the UDP-glycosyltransferase family.</text>
</comment>
<reference evidence="6 7" key="3">
    <citation type="submission" date="2019-11" db="EMBL/GenBank/DDBJ databases">
        <title>A de novo genome assembly of a pear dwarfing rootstock.</title>
        <authorList>
            <person name="Wang F."/>
            <person name="Wang J."/>
            <person name="Li S."/>
            <person name="Zhang Y."/>
            <person name="Fang M."/>
            <person name="Ma L."/>
            <person name="Zhao Y."/>
            <person name="Jiang S."/>
        </authorList>
    </citation>
    <scope>NUCLEOTIDE SEQUENCE [LARGE SCALE GENOMIC DNA]</scope>
    <source>
        <strain evidence="6">S2</strain>
        <tissue evidence="6">Leaf</tissue>
    </source>
</reference>
<keyword evidence="3 4" id="KW-0808">Transferase</keyword>